<dbReference type="GO" id="GO:0005524">
    <property type="term" value="F:ATP binding"/>
    <property type="evidence" value="ECO:0007669"/>
    <property type="project" value="UniProtKB-KW"/>
</dbReference>
<accession>A0A8K0JF05</accession>
<reference evidence="7" key="1">
    <citation type="submission" date="2020-04" db="EMBL/GenBank/DDBJ databases">
        <title>Analysis of mating type loci in Filobasidium floriforme.</title>
        <authorList>
            <person name="Nowrousian M."/>
        </authorList>
    </citation>
    <scope>NUCLEOTIDE SEQUENCE</scope>
    <source>
        <strain evidence="7">CBS 6242</strain>
    </source>
</reference>
<keyword evidence="8" id="KW-1185">Reference proteome</keyword>
<evidence type="ECO:0008006" key="9">
    <source>
        <dbReference type="Google" id="ProtNLM"/>
    </source>
</evidence>
<name>A0A8K0JF05_9TREE</name>
<evidence type="ECO:0000256" key="3">
    <source>
        <dbReference type="ARBA" id="ARBA00022741"/>
    </source>
</evidence>
<dbReference type="PROSITE" id="PS00455">
    <property type="entry name" value="AMP_BINDING"/>
    <property type="match status" value="1"/>
</dbReference>
<dbReference type="Gene3D" id="3.30.300.30">
    <property type="match status" value="1"/>
</dbReference>
<evidence type="ECO:0000256" key="4">
    <source>
        <dbReference type="ARBA" id="ARBA00022840"/>
    </source>
</evidence>
<keyword evidence="2" id="KW-0436">Ligase</keyword>
<evidence type="ECO:0000256" key="1">
    <source>
        <dbReference type="ARBA" id="ARBA00006432"/>
    </source>
</evidence>
<dbReference type="Pfam" id="PF13193">
    <property type="entry name" value="AMP-binding_C"/>
    <property type="match status" value="1"/>
</dbReference>
<dbReference type="InterPro" id="IPR025110">
    <property type="entry name" value="AMP-bd_C"/>
</dbReference>
<dbReference type="PANTHER" id="PTHR43201:SF5">
    <property type="entry name" value="MEDIUM-CHAIN ACYL-COA LIGASE ACSF2, MITOCHONDRIAL"/>
    <property type="match status" value="1"/>
</dbReference>
<evidence type="ECO:0000256" key="2">
    <source>
        <dbReference type="ARBA" id="ARBA00022598"/>
    </source>
</evidence>
<dbReference type="InterPro" id="IPR045851">
    <property type="entry name" value="AMP-bd_C_sf"/>
</dbReference>
<dbReference type="Proteomes" id="UP000812966">
    <property type="component" value="Unassembled WGS sequence"/>
</dbReference>
<dbReference type="InterPro" id="IPR020845">
    <property type="entry name" value="AMP-binding_CS"/>
</dbReference>
<feature type="domain" description="AMP-dependent synthetase/ligase" evidence="5">
    <location>
        <begin position="35"/>
        <end position="395"/>
    </location>
</feature>
<dbReference type="InterPro" id="IPR042099">
    <property type="entry name" value="ANL_N_sf"/>
</dbReference>
<dbReference type="Pfam" id="PF00501">
    <property type="entry name" value="AMP-binding"/>
    <property type="match status" value="1"/>
</dbReference>
<dbReference type="InterPro" id="IPR045310">
    <property type="entry name" value="Pcs60-like"/>
</dbReference>
<evidence type="ECO:0000259" key="5">
    <source>
        <dbReference type="Pfam" id="PF00501"/>
    </source>
</evidence>
<dbReference type="EMBL" id="JABELV010000235">
    <property type="protein sequence ID" value="KAG7527742.1"/>
    <property type="molecule type" value="Genomic_DNA"/>
</dbReference>
<comment type="caution">
    <text evidence="7">The sequence shown here is derived from an EMBL/GenBank/DDBJ whole genome shotgun (WGS) entry which is preliminary data.</text>
</comment>
<keyword evidence="4" id="KW-0067">ATP-binding</keyword>
<protein>
    <recommendedName>
        <fullName evidence="9">Peroxisomal-coenzyme A synthetase</fullName>
    </recommendedName>
</protein>
<organism evidence="7 8">
    <name type="scientific">Filobasidium floriforme</name>
    <dbReference type="NCBI Taxonomy" id="5210"/>
    <lineage>
        <taxon>Eukaryota</taxon>
        <taxon>Fungi</taxon>
        <taxon>Dikarya</taxon>
        <taxon>Basidiomycota</taxon>
        <taxon>Agaricomycotina</taxon>
        <taxon>Tremellomycetes</taxon>
        <taxon>Filobasidiales</taxon>
        <taxon>Filobasidiaceae</taxon>
        <taxon>Filobasidium</taxon>
    </lineage>
</organism>
<dbReference type="GO" id="GO:0006631">
    <property type="term" value="P:fatty acid metabolic process"/>
    <property type="evidence" value="ECO:0007669"/>
    <property type="project" value="TreeGrafter"/>
</dbReference>
<dbReference type="PANTHER" id="PTHR43201">
    <property type="entry name" value="ACYL-COA SYNTHETASE"/>
    <property type="match status" value="1"/>
</dbReference>
<evidence type="ECO:0000313" key="7">
    <source>
        <dbReference type="EMBL" id="KAG7527742.1"/>
    </source>
</evidence>
<dbReference type="InterPro" id="IPR000873">
    <property type="entry name" value="AMP-dep_synth/lig_dom"/>
</dbReference>
<feature type="domain" description="AMP-binding enzyme C-terminal" evidence="6">
    <location>
        <begin position="458"/>
        <end position="537"/>
    </location>
</feature>
<evidence type="ECO:0000259" key="6">
    <source>
        <dbReference type="Pfam" id="PF13193"/>
    </source>
</evidence>
<keyword evidence="3" id="KW-0547">Nucleotide-binding</keyword>
<gene>
    <name evidence="7" type="ORF">FFLO_06633</name>
</gene>
<dbReference type="AlphaFoldDB" id="A0A8K0JF05"/>
<dbReference type="GO" id="GO:0031956">
    <property type="term" value="F:medium-chain fatty acid-CoA ligase activity"/>
    <property type="evidence" value="ECO:0007669"/>
    <property type="project" value="TreeGrafter"/>
</dbReference>
<dbReference type="SUPFAM" id="SSF56801">
    <property type="entry name" value="Acetyl-CoA synthetase-like"/>
    <property type="match status" value="1"/>
</dbReference>
<evidence type="ECO:0000313" key="8">
    <source>
        <dbReference type="Proteomes" id="UP000812966"/>
    </source>
</evidence>
<proteinExistence type="inferred from homology"/>
<dbReference type="CDD" id="cd05926">
    <property type="entry name" value="FACL_fum10p_like"/>
    <property type="match status" value="1"/>
</dbReference>
<sequence>MPAQTFHTLLTEVSPSAKSGSAAITIPAAGSTPAVHLDYNKLNDYVGAFANALKTSGVQGGQVVSLSLVNSLEFVGAFLSTGWLRAVSAPLNPAYSQDEIEFYLTDTKSSILIVKAGETSDDKPTLKAAKKCGVKVVSVKLSSGQSGKVEVDLKTVFDPSAGGAKKSGGIANKDQQQGGPVQEQDVALVLHTSGTTGRPKAVPLTHLNIMTTMANIVKTYEFTPKDRGLLVMPLFHVHGLVAGLLAPLLSGSSVVIPTKFSAGSFWKDFVSESCTWYTAVPTIHSILLSSPLPNPLPKIRFIRSCSSSLSPTVFHKLEDTFKAPVLEAYAMSEAAHQMCASPLPKNGPRYPGSVGIPQGVGLSIRNADNGKEIKTKGEQGRGEVCIRGKNVMLGYVNNDKSNKEGYWNAEEKDAQGAKEKRWFRTGDEGYLTEEGYLVLTGRLKELINRGGEKISPIELDSAILALPLVSEAVTFGVADEKYGEKVWAAVIIKDAGGKSDSQIEKELKAALNEKIAKFKIPERIIITKAIPKTATGKIQRRHVRDQFVKQEAEKAKKQRQSKL</sequence>
<dbReference type="Gene3D" id="3.40.50.12780">
    <property type="entry name" value="N-terminal domain of ligase-like"/>
    <property type="match status" value="1"/>
</dbReference>
<comment type="similarity">
    <text evidence="1">Belongs to the ATP-dependent AMP-binding enzyme family.</text>
</comment>